<dbReference type="SUPFAM" id="SSF52540">
    <property type="entry name" value="P-loop containing nucleoside triphosphate hydrolases"/>
    <property type="match status" value="1"/>
</dbReference>
<keyword evidence="4" id="KW-0547">Nucleotide-binding</keyword>
<evidence type="ECO:0000313" key="9">
    <source>
        <dbReference type="Proteomes" id="UP000287101"/>
    </source>
</evidence>
<dbReference type="Gene3D" id="3.40.50.300">
    <property type="entry name" value="P-loop containing nucleotide triphosphate hydrolases"/>
    <property type="match status" value="1"/>
</dbReference>
<evidence type="ECO:0000256" key="6">
    <source>
        <dbReference type="ARBA" id="ARBA00023136"/>
    </source>
</evidence>
<dbReference type="InterPro" id="IPR003439">
    <property type="entry name" value="ABC_transporter-like_ATP-bd"/>
</dbReference>
<evidence type="ECO:0000313" key="8">
    <source>
        <dbReference type="EMBL" id="RSU04717.1"/>
    </source>
</evidence>
<dbReference type="PROSITE" id="PS00211">
    <property type="entry name" value="ABC_TRANSPORTER_1"/>
    <property type="match status" value="1"/>
</dbReference>
<evidence type="ECO:0000256" key="3">
    <source>
        <dbReference type="ARBA" id="ARBA00022475"/>
    </source>
</evidence>
<protein>
    <submittedName>
        <fullName evidence="8">ABC transporter ATP-binding protein</fullName>
    </submittedName>
</protein>
<accession>A0A430ABV4</accession>
<keyword evidence="5 8" id="KW-0067">ATP-binding</keyword>
<dbReference type="GO" id="GO:0005886">
    <property type="term" value="C:plasma membrane"/>
    <property type="evidence" value="ECO:0007669"/>
    <property type="project" value="UniProtKB-SubCell"/>
</dbReference>
<dbReference type="RefSeq" id="WP_126830256.1">
    <property type="nucleotide sequence ID" value="NZ_CBCRYB010000002.1"/>
</dbReference>
<dbReference type="InterPro" id="IPR050166">
    <property type="entry name" value="ABC_transporter_ATP-bind"/>
</dbReference>
<keyword evidence="3" id="KW-1003">Cell membrane</keyword>
<evidence type="ECO:0000256" key="1">
    <source>
        <dbReference type="ARBA" id="ARBA00004202"/>
    </source>
</evidence>
<dbReference type="PANTHER" id="PTHR42788:SF7">
    <property type="entry name" value="NITRATE ABC TRANSPORTER ATP-BINDING PROTEIN"/>
    <property type="match status" value="1"/>
</dbReference>
<dbReference type="OrthoDB" id="9776369at2"/>
<sequence>MAVAVVEIKDGVKCLDNDGMENRLIMDHLNLTVKPGEFITVLGGNGAGKSTLFNSIAGNLTLSSGDIFMKGQNVTHQKEEQRSNYLARVFQDPKMGTAPRMTVAENLLVALDRGKRRGFKRRKLKENKVYFEELCCLTGNGLEKHLDTPVGQLSGGQRQALSLLMATMTKPDLLLLDEHTAALDPKTAKQIMTLTQKQIEDHELTCLMITHRMEDALVYGNRLIVLEKGKVVLDLTKEEKENVTLTDLLELFEGK</sequence>
<dbReference type="SMART" id="SM00382">
    <property type="entry name" value="AAA"/>
    <property type="match status" value="1"/>
</dbReference>
<proteinExistence type="predicted"/>
<dbReference type="Pfam" id="PF00005">
    <property type="entry name" value="ABC_tran"/>
    <property type="match status" value="1"/>
</dbReference>
<keyword evidence="9" id="KW-1185">Reference proteome</keyword>
<name>A0A430ABV4_9ENTE</name>
<gene>
    <name evidence="8" type="ORF">CBF31_01485</name>
</gene>
<feature type="domain" description="ABC transporter" evidence="7">
    <location>
        <begin position="6"/>
        <end position="253"/>
    </location>
</feature>
<dbReference type="PROSITE" id="PS50893">
    <property type="entry name" value="ABC_TRANSPORTER_2"/>
    <property type="match status" value="1"/>
</dbReference>
<dbReference type="InterPro" id="IPR017871">
    <property type="entry name" value="ABC_transporter-like_CS"/>
</dbReference>
<comment type="caution">
    <text evidence="8">The sequence shown here is derived from an EMBL/GenBank/DDBJ whole genome shotgun (WGS) entry which is preliminary data.</text>
</comment>
<dbReference type="Proteomes" id="UP000287101">
    <property type="component" value="Unassembled WGS sequence"/>
</dbReference>
<dbReference type="GO" id="GO:0016887">
    <property type="term" value="F:ATP hydrolysis activity"/>
    <property type="evidence" value="ECO:0007669"/>
    <property type="project" value="InterPro"/>
</dbReference>
<comment type="subcellular location">
    <subcellularLocation>
        <location evidence="1">Cell membrane</location>
        <topology evidence="1">Peripheral membrane protein</topology>
    </subcellularLocation>
</comment>
<keyword evidence="2" id="KW-0813">Transport</keyword>
<organism evidence="8 9">
    <name type="scientific">Vagococcus fessus</name>
    <dbReference type="NCBI Taxonomy" id="120370"/>
    <lineage>
        <taxon>Bacteria</taxon>
        <taxon>Bacillati</taxon>
        <taxon>Bacillota</taxon>
        <taxon>Bacilli</taxon>
        <taxon>Lactobacillales</taxon>
        <taxon>Enterococcaceae</taxon>
        <taxon>Vagococcus</taxon>
    </lineage>
</organism>
<reference evidence="8 9" key="1">
    <citation type="submission" date="2017-05" db="EMBL/GenBank/DDBJ databases">
        <title>Vagococcus spp. assemblies.</title>
        <authorList>
            <person name="Gulvik C.A."/>
        </authorList>
    </citation>
    <scope>NUCLEOTIDE SEQUENCE [LARGE SCALE GENOMIC DNA]</scope>
    <source>
        <strain evidence="8 9">CCUG 41755</strain>
    </source>
</reference>
<dbReference type="EMBL" id="NGJY01000001">
    <property type="protein sequence ID" value="RSU04717.1"/>
    <property type="molecule type" value="Genomic_DNA"/>
</dbReference>
<dbReference type="InterPro" id="IPR003593">
    <property type="entry name" value="AAA+_ATPase"/>
</dbReference>
<evidence type="ECO:0000259" key="7">
    <source>
        <dbReference type="PROSITE" id="PS50893"/>
    </source>
</evidence>
<dbReference type="PANTHER" id="PTHR42788">
    <property type="entry name" value="TAURINE IMPORT ATP-BINDING PROTEIN-RELATED"/>
    <property type="match status" value="1"/>
</dbReference>
<evidence type="ECO:0000256" key="5">
    <source>
        <dbReference type="ARBA" id="ARBA00022840"/>
    </source>
</evidence>
<evidence type="ECO:0000256" key="4">
    <source>
        <dbReference type="ARBA" id="ARBA00022741"/>
    </source>
</evidence>
<evidence type="ECO:0000256" key="2">
    <source>
        <dbReference type="ARBA" id="ARBA00022448"/>
    </source>
</evidence>
<dbReference type="InterPro" id="IPR027417">
    <property type="entry name" value="P-loop_NTPase"/>
</dbReference>
<dbReference type="AlphaFoldDB" id="A0A430ABV4"/>
<keyword evidence="6" id="KW-0472">Membrane</keyword>
<dbReference type="GO" id="GO:0005524">
    <property type="term" value="F:ATP binding"/>
    <property type="evidence" value="ECO:0007669"/>
    <property type="project" value="UniProtKB-KW"/>
</dbReference>